<organism evidence="2 3">
    <name type="scientific">Rhipicephalus microplus</name>
    <name type="common">Cattle tick</name>
    <name type="synonym">Boophilus microplus</name>
    <dbReference type="NCBI Taxonomy" id="6941"/>
    <lineage>
        <taxon>Eukaryota</taxon>
        <taxon>Metazoa</taxon>
        <taxon>Ecdysozoa</taxon>
        <taxon>Arthropoda</taxon>
        <taxon>Chelicerata</taxon>
        <taxon>Arachnida</taxon>
        <taxon>Acari</taxon>
        <taxon>Parasitiformes</taxon>
        <taxon>Ixodida</taxon>
        <taxon>Ixodoidea</taxon>
        <taxon>Ixodidae</taxon>
        <taxon>Rhipicephalinae</taxon>
        <taxon>Rhipicephalus</taxon>
        <taxon>Boophilus</taxon>
    </lineage>
</organism>
<protein>
    <submittedName>
        <fullName evidence="2">Uncharacterized protein</fullName>
    </submittedName>
</protein>
<gene>
    <name evidence="2" type="ORF">HPB51_021394</name>
</gene>
<dbReference type="Proteomes" id="UP000821866">
    <property type="component" value="Chromosome 1"/>
</dbReference>
<dbReference type="VEuPathDB" id="VectorBase:LOC119159354"/>
<evidence type="ECO:0000313" key="2">
    <source>
        <dbReference type="EMBL" id="KAH8042310.1"/>
    </source>
</evidence>
<accession>A0A9J6F6B3</accession>
<feature type="compositionally biased region" description="Basic and acidic residues" evidence="1">
    <location>
        <begin position="24"/>
        <end position="41"/>
    </location>
</feature>
<comment type="caution">
    <text evidence="2">The sequence shown here is derived from an EMBL/GenBank/DDBJ whole genome shotgun (WGS) entry which is preliminary data.</text>
</comment>
<dbReference type="EMBL" id="JABSTU010000001">
    <property type="protein sequence ID" value="KAH8042310.1"/>
    <property type="molecule type" value="Genomic_DNA"/>
</dbReference>
<evidence type="ECO:0000313" key="3">
    <source>
        <dbReference type="Proteomes" id="UP000821866"/>
    </source>
</evidence>
<reference evidence="2" key="1">
    <citation type="journal article" date="2020" name="Cell">
        <title>Large-Scale Comparative Analyses of Tick Genomes Elucidate Their Genetic Diversity and Vector Capacities.</title>
        <authorList>
            <consortium name="Tick Genome and Microbiome Consortium (TIGMIC)"/>
            <person name="Jia N."/>
            <person name="Wang J."/>
            <person name="Shi W."/>
            <person name="Du L."/>
            <person name="Sun Y."/>
            <person name="Zhan W."/>
            <person name="Jiang J.F."/>
            <person name="Wang Q."/>
            <person name="Zhang B."/>
            <person name="Ji P."/>
            <person name="Bell-Sakyi L."/>
            <person name="Cui X.M."/>
            <person name="Yuan T.T."/>
            <person name="Jiang B.G."/>
            <person name="Yang W.F."/>
            <person name="Lam T.T."/>
            <person name="Chang Q.C."/>
            <person name="Ding S.J."/>
            <person name="Wang X.J."/>
            <person name="Zhu J.G."/>
            <person name="Ruan X.D."/>
            <person name="Zhao L."/>
            <person name="Wei J.T."/>
            <person name="Ye R.Z."/>
            <person name="Que T.C."/>
            <person name="Du C.H."/>
            <person name="Zhou Y.H."/>
            <person name="Cheng J.X."/>
            <person name="Dai P.F."/>
            <person name="Guo W.B."/>
            <person name="Han X.H."/>
            <person name="Huang E.J."/>
            <person name="Li L.F."/>
            <person name="Wei W."/>
            <person name="Gao Y.C."/>
            <person name="Liu J.Z."/>
            <person name="Shao H.Z."/>
            <person name="Wang X."/>
            <person name="Wang C.C."/>
            <person name="Yang T.C."/>
            <person name="Huo Q.B."/>
            <person name="Li W."/>
            <person name="Chen H.Y."/>
            <person name="Chen S.E."/>
            <person name="Zhou L.G."/>
            <person name="Ni X.B."/>
            <person name="Tian J.H."/>
            <person name="Sheng Y."/>
            <person name="Liu T."/>
            <person name="Pan Y.S."/>
            <person name="Xia L.Y."/>
            <person name="Li J."/>
            <person name="Zhao F."/>
            <person name="Cao W.C."/>
        </authorList>
    </citation>
    <scope>NUCLEOTIDE SEQUENCE</scope>
    <source>
        <strain evidence="2">Rmic-2018</strain>
    </source>
</reference>
<name>A0A9J6F6B3_RHIMP</name>
<sequence>MMYILTVQSNPTALSPFSLPHPGLNEEHKVGQEEPSPDQHDTSIWTDPENILHKVTRQQCRAFEALKTRRILPKFGRLDNVPTVASIDVATCEDIPFLVRRVVREELVRLQAADVHHQCSFASCPEPIAGCESATSKTDHAQKLQISPRGFRFPRWVVATTGCHHLDVPLRTSDRRQPGLYQKITMRHHKMFLRSTTRLRVLLSPLLLLISMGIGKLVRVCGQFGRRLMSSSSRVHENRGPFATLSDVDVATFERLLGPSAVLTEPADMEAFNVDWLRTCRGEPFHLAPAFT</sequence>
<keyword evidence="3" id="KW-1185">Reference proteome</keyword>
<proteinExistence type="predicted"/>
<feature type="region of interest" description="Disordered" evidence="1">
    <location>
        <begin position="14"/>
        <end position="41"/>
    </location>
</feature>
<reference evidence="2" key="2">
    <citation type="submission" date="2021-09" db="EMBL/GenBank/DDBJ databases">
        <authorList>
            <person name="Jia N."/>
            <person name="Wang J."/>
            <person name="Shi W."/>
            <person name="Du L."/>
            <person name="Sun Y."/>
            <person name="Zhan W."/>
            <person name="Jiang J."/>
            <person name="Wang Q."/>
            <person name="Zhang B."/>
            <person name="Ji P."/>
            <person name="Sakyi L.B."/>
            <person name="Cui X."/>
            <person name="Yuan T."/>
            <person name="Jiang B."/>
            <person name="Yang W."/>
            <person name="Lam T.T.-Y."/>
            <person name="Chang Q."/>
            <person name="Ding S."/>
            <person name="Wang X."/>
            <person name="Zhu J."/>
            <person name="Ruan X."/>
            <person name="Zhao L."/>
            <person name="Wei J."/>
            <person name="Que T."/>
            <person name="Du C."/>
            <person name="Cheng J."/>
            <person name="Dai P."/>
            <person name="Han X."/>
            <person name="Huang E."/>
            <person name="Gao Y."/>
            <person name="Liu J."/>
            <person name="Shao H."/>
            <person name="Ye R."/>
            <person name="Li L."/>
            <person name="Wei W."/>
            <person name="Wang X."/>
            <person name="Wang C."/>
            <person name="Huo Q."/>
            <person name="Li W."/>
            <person name="Guo W."/>
            <person name="Chen H."/>
            <person name="Chen S."/>
            <person name="Zhou L."/>
            <person name="Zhou L."/>
            <person name="Ni X."/>
            <person name="Tian J."/>
            <person name="Zhou Y."/>
            <person name="Sheng Y."/>
            <person name="Liu T."/>
            <person name="Pan Y."/>
            <person name="Xia L."/>
            <person name="Li J."/>
            <person name="Zhao F."/>
            <person name="Cao W."/>
        </authorList>
    </citation>
    <scope>NUCLEOTIDE SEQUENCE</scope>
    <source>
        <strain evidence="2">Rmic-2018</strain>
        <tissue evidence="2">Larvae</tissue>
    </source>
</reference>
<evidence type="ECO:0000256" key="1">
    <source>
        <dbReference type="SAM" id="MobiDB-lite"/>
    </source>
</evidence>
<dbReference type="AlphaFoldDB" id="A0A9J6F6B3"/>